<dbReference type="InterPro" id="IPR001594">
    <property type="entry name" value="Palmitoyltrfase_DHHC"/>
</dbReference>
<feature type="transmembrane region" description="Helical" evidence="7">
    <location>
        <begin position="267"/>
        <end position="289"/>
    </location>
</feature>
<feature type="compositionally biased region" description="Basic residues" evidence="8">
    <location>
        <begin position="64"/>
        <end position="83"/>
    </location>
</feature>
<organism evidence="10 11">
    <name type="scientific">Tenebrio molitor</name>
    <name type="common">Yellow mealworm beetle</name>
    <dbReference type="NCBI Taxonomy" id="7067"/>
    <lineage>
        <taxon>Eukaryota</taxon>
        <taxon>Metazoa</taxon>
        <taxon>Ecdysozoa</taxon>
        <taxon>Arthropoda</taxon>
        <taxon>Hexapoda</taxon>
        <taxon>Insecta</taxon>
        <taxon>Pterygota</taxon>
        <taxon>Neoptera</taxon>
        <taxon>Endopterygota</taxon>
        <taxon>Coleoptera</taxon>
        <taxon>Polyphaga</taxon>
        <taxon>Cucujiformia</taxon>
        <taxon>Tenebrionidae</taxon>
        <taxon>Tenebrio</taxon>
    </lineage>
</organism>
<dbReference type="GO" id="GO:0016020">
    <property type="term" value="C:membrane"/>
    <property type="evidence" value="ECO:0007669"/>
    <property type="project" value="UniProtKB-SubCell"/>
</dbReference>
<dbReference type="AlphaFoldDB" id="A0A8J6HR07"/>
<keyword evidence="5 7" id="KW-0472">Membrane</keyword>
<dbReference type="Pfam" id="PF01529">
    <property type="entry name" value="DHHC"/>
    <property type="match status" value="1"/>
</dbReference>
<evidence type="ECO:0000256" key="4">
    <source>
        <dbReference type="ARBA" id="ARBA00022989"/>
    </source>
</evidence>
<feature type="transmembrane region" description="Helical" evidence="7">
    <location>
        <begin position="455"/>
        <end position="474"/>
    </location>
</feature>
<dbReference type="PANTHER" id="PTHR12246">
    <property type="entry name" value="PALMITOYLTRANSFERASE ZDHHC16"/>
    <property type="match status" value="1"/>
</dbReference>
<sequence>MGRLKKRQPQKAPDLSRWSPSITFGRYKADNVRLVEAAINNLVLRVPVIAYHKLNNIKREQKQFSRRTRHGRTRSGRNPRARYSLRRPVQTRPFKSTVRRLQLKNGVKKEHRRGQKRETFYRKRQLNGVVGDKRPLSSQPVSSELTFDFANLAELVCVMKLPSPTWKVTVTMNHDLSTVYTFAKSHPPKCVTFSQNNFNYSIVMEGVPVVLLGCPASIDSLCDLEILLEIVNRLDLRDCMSYKGNSSVSEMSCHVMFRSFLKSIPPVVLVLIVVWSYYSYVVQFCIIFLCCVVKKTTYLAAFHIILVLFVWSFIQTVFDRHDSVPDEYRLSSNEHTKLLTYTDDEANLILKKIINLRKLEVYTCAPNGKVRYCKSCMLIKPDRTHHCTTCSKCILKMDHHCPWVANCIGFSNYKHFILLLLYGMVLCTFYVASVAEYLMEIWRDFQTSVGKLQVGIGFLVAAVGGMLVSILYFYHVSLVCRNETTIEALRDITFIEDNVTFDLGKWNNFTEVFGENLCCWLFPVRSGRGNGYEFHVNNFIA</sequence>
<evidence type="ECO:0000256" key="6">
    <source>
        <dbReference type="ARBA" id="ARBA00023315"/>
    </source>
</evidence>
<dbReference type="EMBL" id="JABDTM020018367">
    <property type="protein sequence ID" value="KAH0818088.1"/>
    <property type="molecule type" value="Genomic_DNA"/>
</dbReference>
<feature type="region of interest" description="Disordered" evidence="8">
    <location>
        <begin position="60"/>
        <end position="83"/>
    </location>
</feature>
<evidence type="ECO:0000256" key="3">
    <source>
        <dbReference type="ARBA" id="ARBA00022692"/>
    </source>
</evidence>
<name>A0A8J6HR07_TENMO</name>
<keyword evidence="11" id="KW-1185">Reference proteome</keyword>
<dbReference type="InterPro" id="IPR039859">
    <property type="entry name" value="PFA4/ZDH16/20/ERF2-like"/>
</dbReference>
<comment type="similarity">
    <text evidence="7">Belongs to the DHHC palmitoyltransferase family.</text>
</comment>
<protein>
    <recommendedName>
        <fullName evidence="7">Palmitoyltransferase</fullName>
        <ecNumber evidence="7">2.3.1.225</ecNumber>
    </recommendedName>
</protein>
<feature type="region of interest" description="Disordered" evidence="8">
    <location>
        <begin position="105"/>
        <end position="124"/>
    </location>
</feature>
<reference evidence="10" key="2">
    <citation type="submission" date="2021-08" db="EMBL/GenBank/DDBJ databases">
        <authorList>
            <person name="Eriksson T."/>
        </authorList>
    </citation>
    <scope>NUCLEOTIDE SEQUENCE</scope>
    <source>
        <strain evidence="10">Stoneville</strain>
        <tissue evidence="10">Whole head</tissue>
    </source>
</reference>
<evidence type="ECO:0000256" key="1">
    <source>
        <dbReference type="ARBA" id="ARBA00004141"/>
    </source>
</evidence>
<evidence type="ECO:0000256" key="7">
    <source>
        <dbReference type="RuleBase" id="RU079119"/>
    </source>
</evidence>
<evidence type="ECO:0000256" key="8">
    <source>
        <dbReference type="SAM" id="MobiDB-lite"/>
    </source>
</evidence>
<evidence type="ECO:0000259" key="9">
    <source>
        <dbReference type="Pfam" id="PF01529"/>
    </source>
</evidence>
<evidence type="ECO:0000313" key="10">
    <source>
        <dbReference type="EMBL" id="KAH0818088.1"/>
    </source>
</evidence>
<evidence type="ECO:0000256" key="2">
    <source>
        <dbReference type="ARBA" id="ARBA00022679"/>
    </source>
</evidence>
<feature type="transmembrane region" description="Helical" evidence="7">
    <location>
        <begin position="416"/>
        <end position="435"/>
    </location>
</feature>
<comment type="catalytic activity">
    <reaction evidence="7">
        <text>L-cysteinyl-[protein] + hexadecanoyl-CoA = S-hexadecanoyl-L-cysteinyl-[protein] + CoA</text>
        <dbReference type="Rhea" id="RHEA:36683"/>
        <dbReference type="Rhea" id="RHEA-COMP:10131"/>
        <dbReference type="Rhea" id="RHEA-COMP:11032"/>
        <dbReference type="ChEBI" id="CHEBI:29950"/>
        <dbReference type="ChEBI" id="CHEBI:57287"/>
        <dbReference type="ChEBI" id="CHEBI:57379"/>
        <dbReference type="ChEBI" id="CHEBI:74151"/>
        <dbReference type="EC" id="2.3.1.225"/>
    </reaction>
</comment>
<reference evidence="10" key="1">
    <citation type="journal article" date="2020" name="J Insects Food Feed">
        <title>The yellow mealworm (Tenebrio molitor) genome: a resource for the emerging insects as food and feed industry.</title>
        <authorList>
            <person name="Eriksson T."/>
            <person name="Andere A."/>
            <person name="Kelstrup H."/>
            <person name="Emery V."/>
            <person name="Picard C."/>
        </authorList>
    </citation>
    <scope>NUCLEOTIDE SEQUENCE</scope>
    <source>
        <strain evidence="10">Stoneville</strain>
        <tissue evidence="10">Whole head</tissue>
    </source>
</reference>
<gene>
    <name evidence="10" type="ORF">GEV33_004704</name>
</gene>
<keyword evidence="6 7" id="KW-0012">Acyltransferase</keyword>
<keyword evidence="2 7" id="KW-0808">Transferase</keyword>
<comment type="domain">
    <text evidence="7">The DHHC domain is required for palmitoyltransferase activity.</text>
</comment>
<proteinExistence type="inferred from homology"/>
<feature type="transmembrane region" description="Helical" evidence="7">
    <location>
        <begin position="295"/>
        <end position="314"/>
    </location>
</feature>
<dbReference type="EC" id="2.3.1.225" evidence="7"/>
<keyword evidence="4 7" id="KW-1133">Transmembrane helix</keyword>
<accession>A0A8J6HR07</accession>
<evidence type="ECO:0000313" key="11">
    <source>
        <dbReference type="Proteomes" id="UP000719412"/>
    </source>
</evidence>
<keyword evidence="3 7" id="KW-0812">Transmembrane</keyword>
<comment type="subcellular location">
    <subcellularLocation>
        <location evidence="1">Membrane</location>
        <topology evidence="1">Multi-pass membrane protein</topology>
    </subcellularLocation>
</comment>
<dbReference type="GO" id="GO:0019706">
    <property type="term" value="F:protein-cysteine S-palmitoyltransferase activity"/>
    <property type="evidence" value="ECO:0007669"/>
    <property type="project" value="UniProtKB-EC"/>
</dbReference>
<dbReference type="PROSITE" id="PS50216">
    <property type="entry name" value="DHHC"/>
    <property type="match status" value="1"/>
</dbReference>
<comment type="caution">
    <text evidence="10">The sequence shown here is derived from an EMBL/GenBank/DDBJ whole genome shotgun (WGS) entry which is preliminary data.</text>
</comment>
<dbReference type="Proteomes" id="UP000719412">
    <property type="component" value="Unassembled WGS sequence"/>
</dbReference>
<feature type="domain" description="Palmitoyltransferase DHHC" evidence="9">
    <location>
        <begin position="370"/>
        <end position="490"/>
    </location>
</feature>
<evidence type="ECO:0000256" key="5">
    <source>
        <dbReference type="ARBA" id="ARBA00023136"/>
    </source>
</evidence>